<name>A0A0G4GX44_VITBC</name>
<proteinExistence type="predicted"/>
<evidence type="ECO:0000313" key="1">
    <source>
        <dbReference type="EMBL" id="CEM35593.1"/>
    </source>
</evidence>
<gene>
    <name evidence="1" type="ORF">Vbra_853</name>
</gene>
<organism evidence="1 2">
    <name type="scientific">Vitrella brassicaformis (strain CCMP3155)</name>
    <dbReference type="NCBI Taxonomy" id="1169540"/>
    <lineage>
        <taxon>Eukaryota</taxon>
        <taxon>Sar</taxon>
        <taxon>Alveolata</taxon>
        <taxon>Colpodellida</taxon>
        <taxon>Vitrellaceae</taxon>
        <taxon>Vitrella</taxon>
    </lineage>
</organism>
<dbReference type="Proteomes" id="UP000041254">
    <property type="component" value="Unassembled WGS sequence"/>
</dbReference>
<keyword evidence="2" id="KW-1185">Reference proteome</keyword>
<dbReference type="InParanoid" id="A0A0G4GX44"/>
<protein>
    <submittedName>
        <fullName evidence="1">Uncharacterized protein</fullName>
    </submittedName>
</protein>
<sequence>MAGGGCAVVRLLPIDRPFWSVRVFLRSLRSIYPDWSFQVGFAPAAHTTQQRKRATHREHECRGADAAIHPSQQICTYLKQPTGPTGGSHHHIYSTVALIWPACAEPRTPALLDSPRADYT</sequence>
<reference evidence="1 2" key="1">
    <citation type="submission" date="2014-11" db="EMBL/GenBank/DDBJ databases">
        <authorList>
            <person name="Zhu J."/>
            <person name="Qi W."/>
            <person name="Song R."/>
        </authorList>
    </citation>
    <scope>NUCLEOTIDE SEQUENCE [LARGE SCALE GENOMIC DNA]</scope>
</reference>
<evidence type="ECO:0000313" key="2">
    <source>
        <dbReference type="Proteomes" id="UP000041254"/>
    </source>
</evidence>
<dbReference type="VEuPathDB" id="CryptoDB:Vbra_853"/>
<dbReference type="AlphaFoldDB" id="A0A0G4GX44"/>
<accession>A0A0G4GX44</accession>
<dbReference type="EMBL" id="CDMY01000859">
    <property type="protein sequence ID" value="CEM35593.1"/>
    <property type="molecule type" value="Genomic_DNA"/>
</dbReference>